<feature type="domain" description="Histidine kinase" evidence="6">
    <location>
        <begin position="175"/>
        <end position="391"/>
    </location>
</feature>
<dbReference type="Pfam" id="PF00072">
    <property type="entry name" value="Response_reg"/>
    <property type="match status" value="2"/>
</dbReference>
<evidence type="ECO:0000256" key="3">
    <source>
        <dbReference type="ARBA" id="ARBA00022553"/>
    </source>
</evidence>
<dbReference type="SMART" id="SM00448">
    <property type="entry name" value="REC"/>
    <property type="match status" value="2"/>
</dbReference>
<dbReference type="SUPFAM" id="SSF55874">
    <property type="entry name" value="ATPase domain of HSP90 chaperone/DNA topoisomerase II/histidine kinase"/>
    <property type="match status" value="1"/>
</dbReference>
<evidence type="ECO:0000256" key="1">
    <source>
        <dbReference type="ARBA" id="ARBA00000085"/>
    </source>
</evidence>
<dbReference type="SMART" id="SM00387">
    <property type="entry name" value="HATPase_c"/>
    <property type="match status" value="1"/>
</dbReference>
<reference evidence="8" key="1">
    <citation type="submission" date="2022-11" db="EMBL/GenBank/DDBJ databases">
        <title>Methylomonas rapida sp. nov., Carotenoid-Producing Obligate Methanotrophs with High Growth Characteristics and Biotechnological Potential.</title>
        <authorList>
            <person name="Tikhonova E.N."/>
            <person name="Suleimanov R.Z."/>
            <person name="Miroshnikov K."/>
            <person name="Oshkin I.Y."/>
            <person name="Belova S.E."/>
            <person name="Danilova O.V."/>
            <person name="Ashikhmin A."/>
            <person name="Konopkin A."/>
            <person name="But S.Y."/>
            <person name="Khmelenina V.N."/>
            <person name="Kuznetsov N."/>
            <person name="Pimenov N.V."/>
            <person name="Dedysh S.N."/>
        </authorList>
    </citation>
    <scope>NUCLEOTIDE SEQUENCE</scope>
    <source>
        <strain evidence="8">MP1</strain>
    </source>
</reference>
<evidence type="ECO:0000313" key="8">
    <source>
        <dbReference type="EMBL" id="WAR46521.1"/>
    </source>
</evidence>
<dbReference type="Gene3D" id="3.30.565.10">
    <property type="entry name" value="Histidine kinase-like ATPase, C-terminal domain"/>
    <property type="match status" value="1"/>
</dbReference>
<dbReference type="CDD" id="cd16922">
    <property type="entry name" value="HATPase_EvgS-ArcB-TorS-like"/>
    <property type="match status" value="1"/>
</dbReference>
<dbReference type="RefSeq" id="WP_255187430.1">
    <property type="nucleotide sequence ID" value="NZ_CP113517.1"/>
</dbReference>
<name>A0ABY7GPU5_9GAMM</name>
<dbReference type="InterPro" id="IPR011006">
    <property type="entry name" value="CheY-like_superfamily"/>
</dbReference>
<dbReference type="Gene3D" id="3.40.50.2300">
    <property type="match status" value="2"/>
</dbReference>
<dbReference type="InterPro" id="IPR036097">
    <property type="entry name" value="HisK_dim/P_sf"/>
</dbReference>
<dbReference type="SUPFAM" id="SSF52172">
    <property type="entry name" value="CheY-like"/>
    <property type="match status" value="2"/>
</dbReference>
<proteinExistence type="predicted"/>
<dbReference type="EC" id="2.7.13.3" evidence="2"/>
<dbReference type="InterPro" id="IPR004358">
    <property type="entry name" value="Sig_transdc_His_kin-like_C"/>
</dbReference>
<dbReference type="InterPro" id="IPR003661">
    <property type="entry name" value="HisK_dim/P_dom"/>
</dbReference>
<sequence>MTDDSAAPIRVLLIEDEAGDAGLAQLALRDFRNAHFSVAWVQTLAKALESMGQQTYDVILLDLTLPDSAGINTVERILAVASLTPIIVLTGQTDTEFGLNTLKAGATEYLVKGDFGYDGLARTIFYTLHRTKLERELAEYRFHLEELVTHRTAELALAKEAAESANRAKTAFLANMSHELRTPLNAILGFAQLMERDPALDSDHRRELQTINRSGRHLLALINDVLEISRIEAGHTLIQNKPFDFVDMLHSVEEMIRLRAAAKGLTFKLEQHGELPSSVVGDGQRLKQVLLNLLGNAVKYTEHGEINLRMTPCNEHIRFEVSDTGVGIAPDEQTRIFQAFYQTDVGLSLGEGTGLGLTLSREFVHMMGGEISVQSQPGQGSIFSFSVPLPAADSPPTTLPHARVLGLQAGQAPVRILIAEDAADSREFIVRLLTSVGFEVRAVENGLQAIETFKTWHPHFIWMDIRMPVMDGYAATRQIRALPGGDSVKIVALTASVFQERLGDILQAGCDDVLGKPFEEERLFQIMAELLNVKYRYDETVNHIETTELDLTTTSLELCLAIKYAAETLDLAGFGDIIEQLRDSQPTVAPILQRWVNEFRFEQIQRAADAGINAKEKRHGNAE</sequence>
<dbReference type="InterPro" id="IPR003594">
    <property type="entry name" value="HATPase_dom"/>
</dbReference>
<dbReference type="PROSITE" id="PS50110">
    <property type="entry name" value="RESPONSE_REGULATORY"/>
    <property type="match status" value="2"/>
</dbReference>
<dbReference type="Pfam" id="PF02518">
    <property type="entry name" value="HATPase_c"/>
    <property type="match status" value="1"/>
</dbReference>
<evidence type="ECO:0000256" key="2">
    <source>
        <dbReference type="ARBA" id="ARBA00012438"/>
    </source>
</evidence>
<comment type="catalytic activity">
    <reaction evidence="1">
        <text>ATP + protein L-histidine = ADP + protein N-phospho-L-histidine.</text>
        <dbReference type="EC" id="2.7.13.3"/>
    </reaction>
</comment>
<feature type="domain" description="Response regulatory" evidence="7">
    <location>
        <begin position="10"/>
        <end position="127"/>
    </location>
</feature>
<dbReference type="Gene3D" id="1.10.287.130">
    <property type="match status" value="1"/>
</dbReference>
<keyword evidence="4" id="KW-0902">Two-component regulatory system</keyword>
<dbReference type="InterPro" id="IPR036890">
    <property type="entry name" value="HATPase_C_sf"/>
</dbReference>
<dbReference type="Pfam" id="PF00512">
    <property type="entry name" value="HisKA"/>
    <property type="match status" value="1"/>
</dbReference>
<feature type="modified residue" description="4-aspartylphosphate" evidence="5">
    <location>
        <position position="62"/>
    </location>
</feature>
<evidence type="ECO:0000256" key="5">
    <source>
        <dbReference type="PROSITE-ProRule" id="PRU00169"/>
    </source>
</evidence>
<evidence type="ECO:0000259" key="7">
    <source>
        <dbReference type="PROSITE" id="PS50110"/>
    </source>
</evidence>
<dbReference type="PROSITE" id="PS50109">
    <property type="entry name" value="HIS_KIN"/>
    <property type="match status" value="1"/>
</dbReference>
<dbReference type="CDD" id="cd17546">
    <property type="entry name" value="REC_hyHK_CKI1_RcsC-like"/>
    <property type="match status" value="1"/>
</dbReference>
<dbReference type="PRINTS" id="PR00344">
    <property type="entry name" value="BCTRLSENSOR"/>
</dbReference>
<evidence type="ECO:0000259" key="6">
    <source>
        <dbReference type="PROSITE" id="PS50109"/>
    </source>
</evidence>
<evidence type="ECO:0000256" key="4">
    <source>
        <dbReference type="ARBA" id="ARBA00023012"/>
    </source>
</evidence>
<keyword evidence="9" id="KW-1185">Reference proteome</keyword>
<dbReference type="SUPFAM" id="SSF47384">
    <property type="entry name" value="Homodimeric domain of signal transducing histidine kinase"/>
    <property type="match status" value="1"/>
</dbReference>
<dbReference type="PANTHER" id="PTHR45339">
    <property type="entry name" value="HYBRID SIGNAL TRANSDUCTION HISTIDINE KINASE J"/>
    <property type="match status" value="1"/>
</dbReference>
<dbReference type="PANTHER" id="PTHR45339:SF1">
    <property type="entry name" value="HYBRID SIGNAL TRANSDUCTION HISTIDINE KINASE J"/>
    <property type="match status" value="1"/>
</dbReference>
<accession>A0ABY7GPU5</accession>
<feature type="modified residue" description="4-aspartylphosphate" evidence="5">
    <location>
        <position position="464"/>
    </location>
</feature>
<dbReference type="EMBL" id="CP113517">
    <property type="protein sequence ID" value="WAR46521.1"/>
    <property type="molecule type" value="Genomic_DNA"/>
</dbReference>
<dbReference type="InterPro" id="IPR005467">
    <property type="entry name" value="His_kinase_dom"/>
</dbReference>
<dbReference type="InterPro" id="IPR001789">
    <property type="entry name" value="Sig_transdc_resp-reg_receiver"/>
</dbReference>
<dbReference type="CDD" id="cd00082">
    <property type="entry name" value="HisKA"/>
    <property type="match status" value="1"/>
</dbReference>
<organism evidence="8 9">
    <name type="scientific">Methylomonas rapida</name>
    <dbReference type="NCBI Taxonomy" id="2963939"/>
    <lineage>
        <taxon>Bacteria</taxon>
        <taxon>Pseudomonadati</taxon>
        <taxon>Pseudomonadota</taxon>
        <taxon>Gammaproteobacteria</taxon>
        <taxon>Methylococcales</taxon>
        <taxon>Methylococcaceae</taxon>
        <taxon>Methylomonas</taxon>
    </lineage>
</organism>
<dbReference type="SMART" id="SM00388">
    <property type="entry name" value="HisKA"/>
    <property type="match status" value="1"/>
</dbReference>
<gene>
    <name evidence="8" type="ORF">NM686_008395</name>
</gene>
<keyword evidence="3 5" id="KW-0597">Phosphoprotein</keyword>
<dbReference type="Proteomes" id="UP001162780">
    <property type="component" value="Chromosome"/>
</dbReference>
<feature type="domain" description="Response regulatory" evidence="7">
    <location>
        <begin position="415"/>
        <end position="531"/>
    </location>
</feature>
<protein>
    <recommendedName>
        <fullName evidence="2">histidine kinase</fullName>
        <ecNumber evidence="2">2.7.13.3</ecNumber>
    </recommendedName>
</protein>
<evidence type="ECO:0000313" key="9">
    <source>
        <dbReference type="Proteomes" id="UP001162780"/>
    </source>
</evidence>